<evidence type="ECO:0000313" key="2">
    <source>
        <dbReference type="EMBL" id="CAG9087261.1"/>
    </source>
</evidence>
<evidence type="ECO:0000313" key="3">
    <source>
        <dbReference type="Proteomes" id="UP000653454"/>
    </source>
</evidence>
<proteinExistence type="predicted"/>
<keyword evidence="1" id="KW-0175">Coiled coil</keyword>
<organism evidence="2 3">
    <name type="scientific">Plutella xylostella</name>
    <name type="common">Diamondback moth</name>
    <name type="synonym">Plutella maculipennis</name>
    <dbReference type="NCBI Taxonomy" id="51655"/>
    <lineage>
        <taxon>Eukaryota</taxon>
        <taxon>Metazoa</taxon>
        <taxon>Ecdysozoa</taxon>
        <taxon>Arthropoda</taxon>
        <taxon>Hexapoda</taxon>
        <taxon>Insecta</taxon>
        <taxon>Pterygota</taxon>
        <taxon>Neoptera</taxon>
        <taxon>Endopterygota</taxon>
        <taxon>Lepidoptera</taxon>
        <taxon>Glossata</taxon>
        <taxon>Ditrysia</taxon>
        <taxon>Yponomeutoidea</taxon>
        <taxon>Plutellidae</taxon>
        <taxon>Plutella</taxon>
    </lineage>
</organism>
<comment type="caution">
    <text evidence="2">The sequence shown here is derived from an EMBL/GenBank/DDBJ whole genome shotgun (WGS) entry which is preliminary data.</text>
</comment>
<name>A0A8S4CWX7_PLUXY</name>
<dbReference type="AlphaFoldDB" id="A0A8S4CWX7"/>
<feature type="coiled-coil region" evidence="1">
    <location>
        <begin position="55"/>
        <end position="89"/>
    </location>
</feature>
<dbReference type="Proteomes" id="UP000653454">
    <property type="component" value="Unassembled WGS sequence"/>
</dbReference>
<dbReference type="EMBL" id="CAJHNJ030000001">
    <property type="protein sequence ID" value="CAG9087261.1"/>
    <property type="molecule type" value="Genomic_DNA"/>
</dbReference>
<gene>
    <name evidence="2" type="ORF">PLXY2_LOCUS356</name>
</gene>
<evidence type="ECO:0000256" key="1">
    <source>
        <dbReference type="SAM" id="Coils"/>
    </source>
</evidence>
<reference evidence="2" key="1">
    <citation type="submission" date="2020-11" db="EMBL/GenBank/DDBJ databases">
        <authorList>
            <person name="Whiteford S."/>
        </authorList>
    </citation>
    <scope>NUCLEOTIDE SEQUENCE</scope>
</reference>
<sequence length="358" mass="40054">MNAESLEKLIDEKINSLQSFIIKTMHTTILGEFKKTIETMSTEFTQATDFLAAELKDVLIKLKTATKTIENLKNENSALSIKVADLTNRVASVEQHARECNVEIDCVPENRNENIIEVVKKIAHTVSYDLANDDIRSCFRISKMNKQSDRPRSIIAKLPSSRCRDELLAAVKVFNKSASHSDKLSTSHLGIQGDKQFIFVSEHLSPVNKSLHAATRRIVKERGLKHCWTMKYGEKVATGGQNICDIFCEYFNSVFEPATAITPAQINYDIANHCLSSVTIAESEIQAALSRIDANKGSALDAGLEVHTIYTDFSKAFDVVDHRLLLEKLSHLGIHGSLLRWSKLMSHTYFILDTTGLL</sequence>
<protein>
    <submittedName>
        <fullName evidence="2">(diamondback moth) hypothetical protein</fullName>
    </submittedName>
</protein>
<keyword evidence="3" id="KW-1185">Reference proteome</keyword>
<accession>A0A8S4CWX7</accession>